<dbReference type="PATRIC" id="fig|1300343.5.peg.291"/>
<keyword evidence="3 6" id="KW-0812">Transmembrane</keyword>
<dbReference type="EMBL" id="JSAQ01000001">
    <property type="protein sequence ID" value="KGO06634.1"/>
    <property type="molecule type" value="Genomic_DNA"/>
</dbReference>
<reference evidence="7 8" key="1">
    <citation type="submission" date="2014-10" db="EMBL/GenBank/DDBJ databases">
        <title>Draft genome sequence of the proteorhodopsin-containing marine bacterium Dokdonia donghaensis.</title>
        <authorList>
            <person name="Gomez-Consarnau L."/>
            <person name="Gonzalez J.M."/>
            <person name="Riedel T."/>
            <person name="Jaenicke S."/>
            <person name="Wagner-Doebler I."/>
            <person name="Fuhrman J.A."/>
        </authorList>
    </citation>
    <scope>NUCLEOTIDE SEQUENCE [LARGE SCALE GENOMIC DNA]</scope>
    <source>
        <strain evidence="7 8">DSW-1</strain>
    </source>
</reference>
<keyword evidence="2" id="KW-1003">Cell membrane</keyword>
<dbReference type="InterPro" id="IPR001123">
    <property type="entry name" value="LeuE-type"/>
</dbReference>
<evidence type="ECO:0000256" key="1">
    <source>
        <dbReference type="ARBA" id="ARBA00004651"/>
    </source>
</evidence>
<gene>
    <name evidence="7" type="ORF">NV36_07115</name>
</gene>
<dbReference type="OrthoDB" id="1439194at2"/>
<keyword evidence="4 6" id="KW-1133">Transmembrane helix</keyword>
<dbReference type="Proteomes" id="UP000030140">
    <property type="component" value="Unassembled WGS sequence"/>
</dbReference>
<evidence type="ECO:0000256" key="2">
    <source>
        <dbReference type="ARBA" id="ARBA00022475"/>
    </source>
</evidence>
<feature type="transmembrane region" description="Helical" evidence="6">
    <location>
        <begin position="71"/>
        <end position="91"/>
    </location>
</feature>
<comment type="caution">
    <text evidence="7">The sequence shown here is derived from an EMBL/GenBank/DDBJ whole genome shotgun (WGS) entry which is preliminary data.</text>
</comment>
<dbReference type="GO" id="GO:0005886">
    <property type="term" value="C:plasma membrane"/>
    <property type="evidence" value="ECO:0007669"/>
    <property type="project" value="UniProtKB-SubCell"/>
</dbReference>
<accession>A0A0A2GTM4</accession>
<evidence type="ECO:0000256" key="5">
    <source>
        <dbReference type="ARBA" id="ARBA00023136"/>
    </source>
</evidence>
<dbReference type="InterPro" id="IPR036259">
    <property type="entry name" value="MFS_trans_sf"/>
</dbReference>
<organism evidence="7 8">
    <name type="scientific">Dokdonia donghaensis DSW-1</name>
    <dbReference type="NCBI Taxonomy" id="1300343"/>
    <lineage>
        <taxon>Bacteria</taxon>
        <taxon>Pseudomonadati</taxon>
        <taxon>Bacteroidota</taxon>
        <taxon>Flavobacteriia</taxon>
        <taxon>Flavobacteriales</taxon>
        <taxon>Flavobacteriaceae</taxon>
        <taxon>Dokdonia</taxon>
    </lineage>
</organism>
<evidence type="ECO:0008006" key="9">
    <source>
        <dbReference type="Google" id="ProtNLM"/>
    </source>
</evidence>
<dbReference type="RefSeq" id="WP_035325761.1">
    <property type="nucleotide sequence ID" value="NZ_CP015125.1"/>
</dbReference>
<feature type="transmembrane region" description="Helical" evidence="6">
    <location>
        <begin position="41"/>
        <end position="64"/>
    </location>
</feature>
<dbReference type="Pfam" id="PF01810">
    <property type="entry name" value="LysE"/>
    <property type="match status" value="1"/>
</dbReference>
<evidence type="ECO:0000256" key="4">
    <source>
        <dbReference type="ARBA" id="ARBA00022989"/>
    </source>
</evidence>
<evidence type="ECO:0000313" key="7">
    <source>
        <dbReference type="EMBL" id="KGO06634.1"/>
    </source>
</evidence>
<dbReference type="GO" id="GO:0006865">
    <property type="term" value="P:amino acid transport"/>
    <property type="evidence" value="ECO:0007669"/>
    <property type="project" value="InterPro"/>
</dbReference>
<evidence type="ECO:0000256" key="6">
    <source>
        <dbReference type="SAM" id="Phobius"/>
    </source>
</evidence>
<keyword evidence="5 6" id="KW-0472">Membrane</keyword>
<evidence type="ECO:0000313" key="8">
    <source>
        <dbReference type="Proteomes" id="UP000030140"/>
    </source>
</evidence>
<proteinExistence type="predicted"/>
<dbReference type="KEGG" id="ddo:I597_0289"/>
<evidence type="ECO:0000256" key="3">
    <source>
        <dbReference type="ARBA" id="ARBA00022692"/>
    </source>
</evidence>
<dbReference type="SUPFAM" id="SSF103473">
    <property type="entry name" value="MFS general substrate transporter"/>
    <property type="match status" value="1"/>
</dbReference>
<feature type="transmembrane region" description="Helical" evidence="6">
    <location>
        <begin position="111"/>
        <end position="136"/>
    </location>
</feature>
<name>A0A0A2GTM4_9FLAO</name>
<keyword evidence="8" id="KW-1185">Reference proteome</keyword>
<dbReference type="AlphaFoldDB" id="A0A0A2GTM4"/>
<feature type="transmembrane region" description="Helical" evidence="6">
    <location>
        <begin position="143"/>
        <end position="164"/>
    </location>
</feature>
<comment type="subcellular location">
    <subcellularLocation>
        <location evidence="1">Cell membrane</location>
        <topology evidence="1">Multi-pass membrane protein</topology>
    </subcellularLocation>
</comment>
<sequence>MILLLLLLGFGIALVATIVPSATNLLVLKKATSGSLFKAMFVAYGAALGETIVAGFAISFGFLVKKLYQDYLWIQIAFVVLMLLAGILLILKKTSSQTSEDEAHQNFGTGFLLGFLNIPMFIFWVAVLSSISSYVFIGKNSPWSVILSFLSGVLIGKVVMLYVYARLSDFFSNKFSNLENKMNIVIGIVLITAAIFQSIKLITS</sequence>
<protein>
    <recommendedName>
        <fullName evidence="9">Lysine transporter LysE</fullName>
    </recommendedName>
</protein>
<feature type="transmembrane region" description="Helical" evidence="6">
    <location>
        <begin position="184"/>
        <end position="203"/>
    </location>
</feature>